<keyword evidence="2" id="KW-1185">Reference proteome</keyword>
<evidence type="ECO:0000313" key="1">
    <source>
        <dbReference type="EMBL" id="RKG94266.1"/>
    </source>
</evidence>
<evidence type="ECO:0008006" key="3">
    <source>
        <dbReference type="Google" id="ProtNLM"/>
    </source>
</evidence>
<protein>
    <recommendedName>
        <fullName evidence="3">Serine/threonine protein kinase</fullName>
    </recommendedName>
</protein>
<gene>
    <name evidence="1" type="ORF">D7X32_42680</name>
</gene>
<evidence type="ECO:0000313" key="2">
    <source>
        <dbReference type="Proteomes" id="UP000268313"/>
    </source>
</evidence>
<accession>A0A3A8JGZ3</accession>
<organism evidence="1 2">
    <name type="scientific">Corallococcus carmarthensis</name>
    <dbReference type="NCBI Taxonomy" id="2316728"/>
    <lineage>
        <taxon>Bacteria</taxon>
        <taxon>Pseudomonadati</taxon>
        <taxon>Myxococcota</taxon>
        <taxon>Myxococcia</taxon>
        <taxon>Myxococcales</taxon>
        <taxon>Cystobacterineae</taxon>
        <taxon>Myxococcaceae</taxon>
        <taxon>Corallococcus</taxon>
    </lineage>
</organism>
<dbReference type="RefSeq" id="WP_158625866.1">
    <property type="nucleotide sequence ID" value="NZ_JABFJX010000493.1"/>
</dbReference>
<dbReference type="EMBL" id="RAWE01000353">
    <property type="protein sequence ID" value="RKG94266.1"/>
    <property type="molecule type" value="Genomic_DNA"/>
</dbReference>
<dbReference type="OrthoDB" id="5521528at2"/>
<proteinExistence type="predicted"/>
<comment type="caution">
    <text evidence="1">The sequence shown here is derived from an EMBL/GenBank/DDBJ whole genome shotgun (WGS) entry which is preliminary data.</text>
</comment>
<reference evidence="2" key="1">
    <citation type="submission" date="2018-09" db="EMBL/GenBank/DDBJ databases">
        <authorList>
            <person name="Livingstone P.G."/>
            <person name="Whitworth D.E."/>
        </authorList>
    </citation>
    <scope>NUCLEOTIDE SEQUENCE [LARGE SCALE GENOMIC DNA]</scope>
    <source>
        <strain evidence="2">CA043D</strain>
    </source>
</reference>
<feature type="non-terminal residue" evidence="1">
    <location>
        <position position="1"/>
    </location>
</feature>
<sequence>PKDSDAPTELDKEWAQTKALFQTLKRNHSCEAMSMECTLFDKLADDFSAGGSDTPSLKQVKALHDRLKAVKRVQDY</sequence>
<dbReference type="AlphaFoldDB" id="A0A3A8JGZ3"/>
<dbReference type="Proteomes" id="UP000268313">
    <property type="component" value="Unassembled WGS sequence"/>
</dbReference>
<name>A0A3A8JGZ3_9BACT</name>